<evidence type="ECO:0000313" key="2">
    <source>
        <dbReference type="Proteomes" id="UP000626210"/>
    </source>
</evidence>
<comment type="caution">
    <text evidence="1">The sequence shown here is derived from an EMBL/GenBank/DDBJ whole genome shotgun (WGS) entry which is preliminary data.</text>
</comment>
<dbReference type="EMBL" id="BMYK01000002">
    <property type="protein sequence ID" value="GHC72518.1"/>
    <property type="molecule type" value="Genomic_DNA"/>
</dbReference>
<reference evidence="2" key="1">
    <citation type="journal article" date="2019" name="Int. J. Syst. Evol. Microbiol.">
        <title>The Global Catalogue of Microorganisms (GCM) 10K type strain sequencing project: providing services to taxonomists for standard genome sequencing and annotation.</title>
        <authorList>
            <consortium name="The Broad Institute Genomics Platform"/>
            <consortium name="The Broad Institute Genome Sequencing Center for Infectious Disease"/>
            <person name="Wu L."/>
            <person name="Ma J."/>
        </authorList>
    </citation>
    <scope>NUCLEOTIDE SEQUENCE [LARGE SCALE GENOMIC DNA]</scope>
    <source>
        <strain evidence="2">KCTC 23314</strain>
    </source>
</reference>
<organism evidence="1 2">
    <name type="scientific">Pseudorhodoferax aquiterrae</name>
    <dbReference type="NCBI Taxonomy" id="747304"/>
    <lineage>
        <taxon>Bacteria</taxon>
        <taxon>Pseudomonadati</taxon>
        <taxon>Pseudomonadota</taxon>
        <taxon>Betaproteobacteria</taxon>
        <taxon>Burkholderiales</taxon>
        <taxon>Comamonadaceae</taxon>
    </lineage>
</organism>
<sequence>MRLRLALKKTARPTLFGPVSHAIGKRLDHGPYSHVELILPNGLSASAVMGEGVRIKAIGYSGGIEAWDFYELPGALGARAHRWFADHAGEGYDYGAMVRFWWGVVAEERGRWTCCEAVGASLGWSRPWPYSPSGLLARAVDHYAARKVAGPWPDDMERMSPALRHLIGSGQAALSDWGRL</sequence>
<dbReference type="RefSeq" id="WP_189685711.1">
    <property type="nucleotide sequence ID" value="NZ_BMYK01000002.1"/>
</dbReference>
<keyword evidence="2" id="KW-1185">Reference proteome</keyword>
<proteinExistence type="predicted"/>
<gene>
    <name evidence="1" type="ORF">GCM10007320_08440</name>
</gene>
<dbReference type="Proteomes" id="UP000626210">
    <property type="component" value="Unassembled WGS sequence"/>
</dbReference>
<protein>
    <submittedName>
        <fullName evidence="1">Uncharacterized protein</fullName>
    </submittedName>
</protein>
<name>A0ABQ3FWF1_9BURK</name>
<accession>A0ABQ3FWF1</accession>
<evidence type="ECO:0000313" key="1">
    <source>
        <dbReference type="EMBL" id="GHC72518.1"/>
    </source>
</evidence>